<sequence length="124" mass="12931">MSDAESEAFLKRAAGGSPGEAAARQGSGRPRSPRGRRTGPARQESGGGRVRRRRRRLLGVIGALVTVAVAVVAVRPSLLLYRFGGDEGSRGPGLSRRAEPFRGPPALSWADGAEGSLRGSGRRG</sequence>
<keyword evidence="2" id="KW-1133">Transmembrane helix</keyword>
<reference evidence="3 4" key="1">
    <citation type="submission" date="2023-07" db="EMBL/GenBank/DDBJ databases">
        <title>Sequencing the genomes of 1000 actinobacteria strains.</title>
        <authorList>
            <person name="Klenk H.-P."/>
        </authorList>
    </citation>
    <scope>NUCLEOTIDE SEQUENCE [LARGE SCALE GENOMIC DNA]</scope>
    <source>
        <strain evidence="3 4">DSM 40229</strain>
    </source>
</reference>
<evidence type="ECO:0000256" key="2">
    <source>
        <dbReference type="SAM" id="Phobius"/>
    </source>
</evidence>
<evidence type="ECO:0000256" key="1">
    <source>
        <dbReference type="SAM" id="MobiDB-lite"/>
    </source>
</evidence>
<name>A0ABT9LIH8_STRGD</name>
<feature type="region of interest" description="Disordered" evidence="1">
    <location>
        <begin position="84"/>
        <end position="124"/>
    </location>
</feature>
<dbReference type="RefSeq" id="WP_189417926.1">
    <property type="nucleotide sequence ID" value="NZ_BMSM01000007.1"/>
</dbReference>
<keyword evidence="2" id="KW-0812">Transmembrane</keyword>
<keyword evidence="2" id="KW-0472">Membrane</keyword>
<evidence type="ECO:0000313" key="4">
    <source>
        <dbReference type="Proteomes" id="UP001231675"/>
    </source>
</evidence>
<dbReference type="EMBL" id="JAURUD010000001">
    <property type="protein sequence ID" value="MDP9683522.1"/>
    <property type="molecule type" value="Genomic_DNA"/>
</dbReference>
<accession>A0ABT9LIH8</accession>
<evidence type="ECO:0000313" key="3">
    <source>
        <dbReference type="EMBL" id="MDP9683522.1"/>
    </source>
</evidence>
<keyword evidence="4" id="KW-1185">Reference proteome</keyword>
<feature type="transmembrane region" description="Helical" evidence="2">
    <location>
        <begin position="57"/>
        <end position="74"/>
    </location>
</feature>
<protein>
    <submittedName>
        <fullName evidence="3">Uncharacterized protein</fullName>
    </submittedName>
</protein>
<comment type="caution">
    <text evidence="3">The sequence shown here is derived from an EMBL/GenBank/DDBJ whole genome shotgun (WGS) entry which is preliminary data.</text>
</comment>
<feature type="region of interest" description="Disordered" evidence="1">
    <location>
        <begin position="1"/>
        <end position="52"/>
    </location>
</feature>
<gene>
    <name evidence="3" type="ORF">J2S47_004024</name>
</gene>
<dbReference type="Proteomes" id="UP001231675">
    <property type="component" value="Unassembled WGS sequence"/>
</dbReference>
<dbReference type="GeneID" id="91552989"/>
<organism evidence="3 4">
    <name type="scientific">Streptomyces griseoviridis</name>
    <dbReference type="NCBI Taxonomy" id="45398"/>
    <lineage>
        <taxon>Bacteria</taxon>
        <taxon>Bacillati</taxon>
        <taxon>Actinomycetota</taxon>
        <taxon>Actinomycetes</taxon>
        <taxon>Kitasatosporales</taxon>
        <taxon>Streptomycetaceae</taxon>
        <taxon>Streptomyces</taxon>
    </lineage>
</organism>
<proteinExistence type="predicted"/>